<dbReference type="InterPro" id="IPR014710">
    <property type="entry name" value="RmlC-like_jellyroll"/>
</dbReference>
<feature type="region of interest" description="Disordered" evidence="1">
    <location>
        <begin position="52"/>
        <end position="112"/>
    </location>
</feature>
<dbReference type="Pfam" id="PF04831">
    <property type="entry name" value="POPDC1-3"/>
    <property type="match status" value="1"/>
</dbReference>
<feature type="compositionally biased region" description="Low complexity" evidence="1">
    <location>
        <begin position="74"/>
        <end position="95"/>
    </location>
</feature>
<dbReference type="CDD" id="cd00038">
    <property type="entry name" value="CAP_ED"/>
    <property type="match status" value="1"/>
</dbReference>
<evidence type="ECO:0000259" key="2">
    <source>
        <dbReference type="PROSITE" id="PS50042"/>
    </source>
</evidence>
<dbReference type="InterPro" id="IPR000595">
    <property type="entry name" value="cNMP-bd_dom"/>
</dbReference>
<proteinExistence type="predicted"/>
<dbReference type="InterPro" id="IPR055272">
    <property type="entry name" value="POPDC1-3_dom"/>
</dbReference>
<organism evidence="3">
    <name type="scientific">Helicotheca tamesis</name>
    <dbReference type="NCBI Taxonomy" id="374047"/>
    <lineage>
        <taxon>Eukaryota</taxon>
        <taxon>Sar</taxon>
        <taxon>Stramenopiles</taxon>
        <taxon>Ochrophyta</taxon>
        <taxon>Bacillariophyta</taxon>
        <taxon>Mediophyceae</taxon>
        <taxon>Lithodesmiophycidae</taxon>
        <taxon>Lithodesmiales</taxon>
        <taxon>Lithodesmiaceae</taxon>
        <taxon>Helicotheca</taxon>
    </lineage>
</organism>
<feature type="compositionally biased region" description="Polar residues" evidence="1">
    <location>
        <begin position="96"/>
        <end position="109"/>
    </location>
</feature>
<protein>
    <recommendedName>
        <fullName evidence="2">Cyclic nucleotide-binding domain-containing protein</fullName>
    </recommendedName>
</protein>
<dbReference type="InterPro" id="IPR018490">
    <property type="entry name" value="cNMP-bd_dom_sf"/>
</dbReference>
<accession>A0A7S2HX90</accession>
<dbReference type="AlphaFoldDB" id="A0A7S2HX90"/>
<dbReference type="PROSITE" id="PS50042">
    <property type="entry name" value="CNMP_BINDING_3"/>
    <property type="match status" value="1"/>
</dbReference>
<dbReference type="SUPFAM" id="SSF51206">
    <property type="entry name" value="cAMP-binding domain-like"/>
    <property type="match status" value="1"/>
</dbReference>
<dbReference type="EMBL" id="HBGV01013414">
    <property type="protein sequence ID" value="CAD9503013.1"/>
    <property type="molecule type" value="Transcribed_RNA"/>
</dbReference>
<sequence length="488" mass="56580">MFSPFVVKIALRSPKRCDAYSRARLQISHQQQHRFTTHTEIIITPRLPCSHSQRALRNSRRRPLPCAARKPQASYFRSESNCSSSSASSSARNKSTVTPSAHMSQQGGQQIPEPNWKDALQALREALHAFLLKPRTVPLPRWISPRMYTVTFSECFGHSSFILVAVSYATEDFMVLRSIAVLGSTCMLFFTYFHPHGRVLWLPFKWNVLFIAINSYRIGAVLLDRYVARALSDEMLRLREEHFYVMDVVDYSKLMRLGKIETHEPGDLIVGQGSMNRYIRFIIEGEVDCFRDGVKTYILEKGNFISEAGLHSGLMLPGAVESCCSIVASEGKDGKPRGKVRVLKWDRSELMEFLKTDYLLRRALKAALSWDIVKKLKGQRKMLSSGQVEDPVRWTEKRNVQNDSRYAAILQNILSHPNFMEQRRDELRRYRNIHHIDDEHHEWALSRCGWTAEEFERGRKLHRRKTESFEEVEEEPEWKLWLAKVFGT</sequence>
<feature type="domain" description="Cyclic nucleotide-binding" evidence="2">
    <location>
        <begin position="242"/>
        <end position="354"/>
    </location>
</feature>
<gene>
    <name evidence="3" type="ORF">HTAM1171_LOCUS8179</name>
</gene>
<evidence type="ECO:0000256" key="1">
    <source>
        <dbReference type="SAM" id="MobiDB-lite"/>
    </source>
</evidence>
<reference evidence="3" key="1">
    <citation type="submission" date="2021-01" db="EMBL/GenBank/DDBJ databases">
        <authorList>
            <person name="Corre E."/>
            <person name="Pelletier E."/>
            <person name="Niang G."/>
            <person name="Scheremetjew M."/>
            <person name="Finn R."/>
            <person name="Kale V."/>
            <person name="Holt S."/>
            <person name="Cochrane G."/>
            <person name="Meng A."/>
            <person name="Brown T."/>
            <person name="Cohen L."/>
        </authorList>
    </citation>
    <scope>NUCLEOTIDE SEQUENCE</scope>
    <source>
        <strain evidence="3">CCMP826</strain>
    </source>
</reference>
<dbReference type="Gene3D" id="2.60.120.10">
    <property type="entry name" value="Jelly Rolls"/>
    <property type="match status" value="1"/>
</dbReference>
<evidence type="ECO:0000313" key="3">
    <source>
        <dbReference type="EMBL" id="CAD9503013.1"/>
    </source>
</evidence>
<name>A0A7S2HX90_9STRA</name>